<name>A0A3N2R183_9RHOB</name>
<dbReference type="PANTHER" id="PTHR43685">
    <property type="entry name" value="GLYCOSYLTRANSFERASE"/>
    <property type="match status" value="1"/>
</dbReference>
<dbReference type="RefSeq" id="WP_123642573.1">
    <property type="nucleotide sequence ID" value="NZ_ML119085.1"/>
</dbReference>
<keyword evidence="3" id="KW-0808">Transferase</keyword>
<dbReference type="AlphaFoldDB" id="A0A3N2R183"/>
<dbReference type="GO" id="GO:0016740">
    <property type="term" value="F:transferase activity"/>
    <property type="evidence" value="ECO:0007669"/>
    <property type="project" value="UniProtKB-KW"/>
</dbReference>
<feature type="coiled-coil region" evidence="1">
    <location>
        <begin position="328"/>
        <end position="355"/>
    </location>
</feature>
<proteinExistence type="predicted"/>
<protein>
    <submittedName>
        <fullName evidence="3">Glycosyltransferase</fullName>
    </submittedName>
</protein>
<comment type="caution">
    <text evidence="3">The sequence shown here is derived from an EMBL/GenBank/DDBJ whole genome shotgun (WGS) entry which is preliminary data.</text>
</comment>
<evidence type="ECO:0000259" key="2">
    <source>
        <dbReference type="Pfam" id="PF00535"/>
    </source>
</evidence>
<dbReference type="OrthoDB" id="7527830at2"/>
<gene>
    <name evidence="3" type="ORF">EAT49_12045</name>
</gene>
<evidence type="ECO:0000313" key="4">
    <source>
        <dbReference type="Proteomes" id="UP000268016"/>
    </source>
</evidence>
<organism evidence="3 4">
    <name type="scientific">Histidinibacterium lentulum</name>
    <dbReference type="NCBI Taxonomy" id="2480588"/>
    <lineage>
        <taxon>Bacteria</taxon>
        <taxon>Pseudomonadati</taxon>
        <taxon>Pseudomonadota</taxon>
        <taxon>Alphaproteobacteria</taxon>
        <taxon>Rhodobacterales</taxon>
        <taxon>Paracoccaceae</taxon>
        <taxon>Histidinibacterium</taxon>
    </lineage>
</organism>
<keyword evidence="1" id="KW-0175">Coiled coil</keyword>
<evidence type="ECO:0000313" key="3">
    <source>
        <dbReference type="EMBL" id="ROU01241.1"/>
    </source>
</evidence>
<dbReference type="Gene3D" id="3.90.550.10">
    <property type="entry name" value="Spore Coat Polysaccharide Biosynthesis Protein SpsA, Chain A"/>
    <property type="match status" value="1"/>
</dbReference>
<dbReference type="CDD" id="cd00761">
    <property type="entry name" value="Glyco_tranf_GTA_type"/>
    <property type="match status" value="1"/>
</dbReference>
<dbReference type="PANTHER" id="PTHR43685:SF2">
    <property type="entry name" value="GLYCOSYLTRANSFERASE 2-LIKE DOMAIN-CONTAINING PROTEIN"/>
    <property type="match status" value="1"/>
</dbReference>
<dbReference type="EMBL" id="RDRB01000005">
    <property type="protein sequence ID" value="ROU01241.1"/>
    <property type="molecule type" value="Genomic_DNA"/>
</dbReference>
<reference evidence="3 4" key="1">
    <citation type="submission" date="2018-10" db="EMBL/GenBank/DDBJ databases">
        <title>Histidinibacterium lentulum gen. nov., sp. nov., a marine bacterium from the culture broth of Picochlorum sp. 122.</title>
        <authorList>
            <person name="Wang G."/>
        </authorList>
    </citation>
    <scope>NUCLEOTIDE SEQUENCE [LARGE SCALE GENOMIC DNA]</scope>
    <source>
        <strain evidence="3 4">B17</strain>
    </source>
</reference>
<feature type="domain" description="Glycosyltransferase 2-like" evidence="2">
    <location>
        <begin position="20"/>
        <end position="135"/>
    </location>
</feature>
<evidence type="ECO:0000256" key="1">
    <source>
        <dbReference type="SAM" id="Coils"/>
    </source>
</evidence>
<dbReference type="InterPro" id="IPR029044">
    <property type="entry name" value="Nucleotide-diphossugar_trans"/>
</dbReference>
<dbReference type="Proteomes" id="UP000268016">
    <property type="component" value="Unassembled WGS sequence"/>
</dbReference>
<dbReference type="SUPFAM" id="SSF53448">
    <property type="entry name" value="Nucleotide-diphospho-sugar transferases"/>
    <property type="match status" value="1"/>
</dbReference>
<dbReference type="InterPro" id="IPR050834">
    <property type="entry name" value="Glycosyltransf_2"/>
</dbReference>
<keyword evidence="4" id="KW-1185">Reference proteome</keyword>
<accession>A0A3N2R183</accession>
<dbReference type="InterPro" id="IPR001173">
    <property type="entry name" value="Glyco_trans_2-like"/>
</dbReference>
<dbReference type="Pfam" id="PF00535">
    <property type="entry name" value="Glycos_transf_2"/>
    <property type="match status" value="1"/>
</dbReference>
<sequence>MISALARMFRGPKPAMLTYVVPNYGYEHLIGDCLASLLAQTRPDWRAIVVHQGPEEAIAPVLARHADPRITHLAFPGPVTTFKARRAGFEAVTTPFTAHIDADDMVGPRHAEHLLGAALRTGADIVIGNIETEHPDGSVVVGEKHTNWSAPMEGKGADAALFMRDHSRSIIWDAVYRTDALRDTYAEIPQDLAVSYAEDTVLRFMLWSRDVSFVRVPEIVYRYRRHADSVTQRGGLDAALRRWNEARTAYGFLHDTFRADDRRMSEMPWLLDKVARSYRNSVAAHVWTLSGLAGLPEEEFQALSRDVEFDFVREARSHRTEQGVRETLRKTRDRNAALRAKISRLEAEVARLRGDAAAPEAGRD</sequence>